<dbReference type="Proteomes" id="UP001595765">
    <property type="component" value="Unassembled WGS sequence"/>
</dbReference>
<dbReference type="EMBL" id="JBHSBB010000010">
    <property type="protein sequence ID" value="MFC4032682.1"/>
    <property type="molecule type" value="Genomic_DNA"/>
</dbReference>
<accession>A0ABV8HNQ8</accession>
<evidence type="ECO:0000313" key="2">
    <source>
        <dbReference type="Proteomes" id="UP001595765"/>
    </source>
</evidence>
<organism evidence="1 2">
    <name type="scientific">Streptomyces polygonati</name>
    <dbReference type="NCBI Taxonomy" id="1617087"/>
    <lineage>
        <taxon>Bacteria</taxon>
        <taxon>Bacillati</taxon>
        <taxon>Actinomycetota</taxon>
        <taxon>Actinomycetes</taxon>
        <taxon>Kitasatosporales</taxon>
        <taxon>Streptomycetaceae</taxon>
        <taxon>Streptomyces</taxon>
    </lineage>
</organism>
<evidence type="ECO:0000313" key="1">
    <source>
        <dbReference type="EMBL" id="MFC4032682.1"/>
    </source>
</evidence>
<protein>
    <submittedName>
        <fullName evidence="1">Uncharacterized protein</fullName>
    </submittedName>
</protein>
<gene>
    <name evidence="1" type="ORF">ACFO3J_14460</name>
</gene>
<dbReference type="RefSeq" id="WP_386429786.1">
    <property type="nucleotide sequence ID" value="NZ_JBHSBB010000010.1"/>
</dbReference>
<name>A0ABV8HNQ8_9ACTN</name>
<sequence>MARCVCRSGSATGRSRSTSREIVFIARLPRRTGFQPCACARSAQVGGEVVGVQFGGWTKHEAPRAADPACLLGSDHRAATQLAPPGEYDIAGLKVEAGQPLAAVDKAYADRPDEGDATADKAA</sequence>
<comment type="caution">
    <text evidence="1">The sequence shown here is derived from an EMBL/GenBank/DDBJ whole genome shotgun (WGS) entry which is preliminary data.</text>
</comment>
<reference evidence="2" key="1">
    <citation type="journal article" date="2019" name="Int. J. Syst. Evol. Microbiol.">
        <title>The Global Catalogue of Microorganisms (GCM) 10K type strain sequencing project: providing services to taxonomists for standard genome sequencing and annotation.</title>
        <authorList>
            <consortium name="The Broad Institute Genomics Platform"/>
            <consortium name="The Broad Institute Genome Sequencing Center for Infectious Disease"/>
            <person name="Wu L."/>
            <person name="Ma J."/>
        </authorList>
    </citation>
    <scope>NUCLEOTIDE SEQUENCE [LARGE SCALE GENOMIC DNA]</scope>
    <source>
        <strain evidence="2">CGMCC 4.7237</strain>
    </source>
</reference>
<proteinExistence type="predicted"/>
<keyword evidence="2" id="KW-1185">Reference proteome</keyword>